<dbReference type="InterPro" id="IPR020806">
    <property type="entry name" value="PKS_PP-bd"/>
</dbReference>
<dbReference type="NCBIfam" id="TIGR01733">
    <property type="entry name" value="AA-adenyl-dom"/>
    <property type="match status" value="6"/>
</dbReference>
<dbReference type="PROSITE" id="PS00455">
    <property type="entry name" value="AMP_BINDING"/>
    <property type="match status" value="6"/>
</dbReference>
<organism evidence="7 8">
    <name type="scientific">Streptomyces asiaticus subsp. ignotus</name>
    <dbReference type="NCBI Taxonomy" id="3098222"/>
    <lineage>
        <taxon>Bacteria</taxon>
        <taxon>Bacillati</taxon>
        <taxon>Actinomycetota</taxon>
        <taxon>Actinomycetes</taxon>
        <taxon>Kitasatosporales</taxon>
        <taxon>Streptomycetaceae</taxon>
        <taxon>Streptomyces</taxon>
        <taxon>Streptomyces violaceusniger group</taxon>
    </lineage>
</organism>
<dbReference type="InterPro" id="IPR001242">
    <property type="entry name" value="Condensation_dom"/>
</dbReference>
<dbReference type="InterPro" id="IPR000873">
    <property type="entry name" value="AMP-dep_synth/lig_dom"/>
</dbReference>
<dbReference type="Gene3D" id="3.30.300.30">
    <property type="match status" value="6"/>
</dbReference>
<feature type="domain" description="Carrier" evidence="6">
    <location>
        <begin position="953"/>
        <end position="1028"/>
    </location>
</feature>
<keyword evidence="5" id="KW-0045">Antibiotic biosynthesis</keyword>
<dbReference type="Pfam" id="PF00550">
    <property type="entry name" value="PP-binding"/>
    <property type="match status" value="6"/>
</dbReference>
<evidence type="ECO:0000256" key="2">
    <source>
        <dbReference type="ARBA" id="ARBA00022450"/>
    </source>
</evidence>
<feature type="domain" description="Carrier" evidence="6">
    <location>
        <begin position="4144"/>
        <end position="4219"/>
    </location>
</feature>
<dbReference type="InterPro" id="IPR020845">
    <property type="entry name" value="AMP-binding_CS"/>
</dbReference>
<keyword evidence="4" id="KW-0677">Repeat</keyword>
<evidence type="ECO:0000313" key="8">
    <source>
        <dbReference type="Proteomes" id="UP001354709"/>
    </source>
</evidence>
<dbReference type="NCBIfam" id="NF004282">
    <property type="entry name" value="PRK05691.1"/>
    <property type="match status" value="6"/>
</dbReference>
<dbReference type="InterPro" id="IPR023213">
    <property type="entry name" value="CAT-like_dom_sf"/>
</dbReference>
<dbReference type="Pfam" id="PF13193">
    <property type="entry name" value="AMP-binding_C"/>
    <property type="match status" value="6"/>
</dbReference>
<name>A0ABU7PXI4_9ACTN</name>
<dbReference type="InterPro" id="IPR036736">
    <property type="entry name" value="ACP-like_sf"/>
</dbReference>
<dbReference type="InterPro" id="IPR045851">
    <property type="entry name" value="AMP-bd_C_sf"/>
</dbReference>
<dbReference type="SUPFAM" id="SSF56801">
    <property type="entry name" value="Acetyl-CoA synthetase-like"/>
    <property type="match status" value="6"/>
</dbReference>
<keyword evidence="3" id="KW-0597">Phosphoprotein</keyword>
<dbReference type="SUPFAM" id="SSF52777">
    <property type="entry name" value="CoA-dependent acyltransferases"/>
    <property type="match status" value="14"/>
</dbReference>
<feature type="domain" description="Carrier" evidence="6">
    <location>
        <begin position="6247"/>
        <end position="6321"/>
    </location>
</feature>
<dbReference type="SUPFAM" id="SSF47336">
    <property type="entry name" value="ACP-like"/>
    <property type="match status" value="6"/>
</dbReference>
<dbReference type="InterPro" id="IPR010060">
    <property type="entry name" value="NRPS_synth"/>
</dbReference>
<dbReference type="Pfam" id="PF00501">
    <property type="entry name" value="AMP-binding"/>
    <property type="match status" value="6"/>
</dbReference>
<sequence length="6841" mass="723626">MTQMRVQDVWPLSPLQEGLLFHAVYDERGIDVYVEQLALDLEGKLDPAVLRDAWQALLDRHESLRAGFRQLAGVAQPVQVIARGVELPWREEDLSGLDAEAARAESERLGIEERERRFDLAVPPLLKVLLVKVGPDEYRMMVTLHHILLDGWSLPVLMRELWTCYEAGGSAGGLPPVTPYRDYLAWLARQDKEAARDAWRQELTGADEPTLVAPGGQSTAPVASGKAATDAGAELAGRLRDLARRNGLTLNTVIQAAWAVVLGRLTGRRDVVFGATVAGRPADLPGMESMLGLFINTLPVRVRLDPARTVAELLAEVQERQSALLDHQHLSLTEIQRQTGPGATFDTIMAFENHPIGGQDATAAAAGLRITGTAMRESTNFPLSLGVHPTEELRLRLDYRPDLFDPEAAQGLLDRLVRVLGQLAADPETLVGRLDVLGEAEWSRVVAEWNATETVLPGGSIVERIEARVAATPDVVAVRCGDEALSYGELDRRANRLARLLSEVGVGRESRVALCLARSVDMVVAELAVWKAGGAFVPLDPEYPAERLGFVIADSGAEVVLGAVDCLDGVPLGDARAVLVDGADAFSAEPLGTVIAPDQLAYVMYTSGSTGRPKGVAVAHSGVANLAEAMRPVLGMDAGVVALQFASFSFDAAVLDVAVTLAAGGTLAVATTAERNDLRALAEMIGRCGVRVASVVPSLLGVLDPDAVPGVSNWVLGAERLSAELAGRWSVGARVWNTYGPTEATVITTATATPLDAALEEAPPIGRPLPNARVYVLDQFLKPVPVGVTGEVYIAGAGLARGYIGRPDLSAERFVACPFAAPGDRMYRSGDLAKWTADGDLVFAGRVDEQVKVRGFRVEPGEIEAVLSGHPAVAQAAVVIREDRPGDRRLVAYVVPTGELDPAALRRLAADRLPEYMIPAIVTLDALPLTVNGKLDRAALPAPDTAGTAEGRAPATPTEEILCGLFAEVLGRNQVGADTSFFELGGDSLLAMRLIARIRPVLDSELRIADLFATPTVADTARRIDAEHGDARPPLEPQPRPQHPEQLPLSYGQQRMWFLNRLATTGEDAEGAEGAEAAGAGATGAAAGVYNMPLALRLSGHLDTGALEAALADVADRHESLRTVFPETDGVPRQRVLDGPAAHPPLVVVDIPADQVEAELSAHAGRGFELGTELPWRARLLVTGPTEYVLLIVAHHIAADGWSMGVLARDLSTAYAARRQGRAPVWEPLPVRYADFALWQRRLLGERGDADSLLSDQLAYWHDALADAPQELALPADRPRPAVSSYAGGLVPVRIDASTHARLVGLAQRGGATVFMVVHAALAALLARMGAGTDIPIGTATAGRGDAALDGLTGFFVNTLVLRTDLSGDPAFTELLARVRETDLAAYAHQDVPFEHLVEDLAPSRSLSRNPLFQVMLSLRNVPPAQWDLPGLQVRPTPPGSLAARFDLSVDLSEHRGEDGSPGGIGGDIFYATELFDEATVQALAGRLAAVLEQIAADPTVPLSRLRILDPAERATVVQGWNDTARSVPEGTLAELFEAQVRRTPDALAVVGAERGLTYAELEERANRLAHELIARGIGPEDLVGVAMERSVELMAVLLAVVKAGAGYLPIDPRYPARRIAFMLADARPKLVLCTSGTEAVLGADTPPRLVLDAPEVTAALATRPATAPGNADRVRPQRLPHPAYVIYTSGSTGIPKGVVVTHGGVGSLAASHISRFGSGPGARVLQFASPSFDAAFAEFCTALPAGATLVMADRDMLPPYGSLADVAAEFGVTHLTAPPSVLAAADELPATVTTVAAAGEVCPPALVARLAPGRRMLNAYGPTEATVCVTLSDPLTPADADAPVPIGRPLENGQTYVLDEFLQPVPAGVTGELYLAGPGLARGYLGRSALTAERFVACPFVAADEPGAPGGRMYRTGDLAHWTPDGQLVVVGRADTQIKIRGFRVEPGEIEAVLATHPAVRRSAVVVREDRPGDRRLVAYVVPGEDADTAGLREYADTAGLREYVAERLPDHLVPAAVMALDSLPVTVNGKLDRDALPAPDYAGLTGRRAPATPVEEALCGLFADILGLDQVGVDASFFALGGDSLQAMRLIARIRAVLDTELSIRQLFAEPTVAGVARQLTSGGGVRLPLTPQPRPEVVPLSFGQRRMWFVNQMEEAQEGGEAAYNLPLRYRVCGDLDLPALEAALGDLADRHESLRTIYPETDGVPRQHVLEPSAGRPRMVVLDTSADRVEQVLAEQTEQRFDLSADLPWRIRLLRTGPAEYVLLIVAHHIAVDGWTMDLLLRDLEVAYAARREGRAPEWEPLPVQYADYALWQRRLLGDLDTTDSLLSAQLDHWRRALADAPQELTLPADRPRPAVSSHRGGAAGVRIDVPTHARLVELARRGDATMFMVVHAALALLLSRMGAGKDLPIGTAVAGRGDAALDGLAGFFVNTLVLRTDVSGDPTFAELLSRVRETDLAAYAHQDLPFEHLVEELNPTRSLARHPLFQVMLSVQTMPPREWGLPGVEVRSMTPGAAAARVDLSLTLAEHRDGEGNPVGIDGDLLYATDLFDEPTAHALAERLVRVLEQVASDPAARVSEIELLGCGERARVVGEWNATDRVAPMGPLGELFDERAAVSPGAVAVVGASGEEWSYAELRDRSDRVAGVLAARGVGRGDLVAVVLERSVDVVAVLLGVVKAGAGFVPVDPAYPVERIGWMVEDSAPALVVCSEGTRGLVPAGVECWVWDASAEGESAPVVSVDLDDVAYVIYTSGSTGRPKGVAVTHRGIGNLAAAQIERFAVGADARVLQLASLSFDAAVSEMCMALLSGGALVMAGADRLPPRGSLSEVVAEFGVTHVTVPPSVLATVEELPGSLRTLVVAGEVCPPGLVERWAPGRRMVNGYGPTETTVCATMSAPLEPSGPVPIGRPIANTAVYVLDERLRPVPVGVLGELYVAGPGLARGYLGRPALTAERFVACPFTGGRMYRTGDLAKWTGDGQLVFGGRADDQVKVRGFRVEPGEIEAVLAGHRSVDHVAVVVREDRPGDKRLVAYVVPDGDTDTGALREYVAERLPDHMVPAAVVALDALPVTVNGKLDRAALPAPDFADVAEGRGPATPTEEILSSLYGEVLGLEWVGADASFFELGGDSLLAMRLIARIRAVLDAEVSIGDLFATPTVAGVARLVGELGGESRAPLMARPRPETLPLSFEQQRMWFLNRLETTGEGAAYNLPLALRLSGDLDIPALEAALGDVADRHESLRTVFPETAGVPCQQVLHGAAGRPSLTVVHTAADEVPAQLAAYANQPFDVRRELPWRVRLLVTGPAEYVLAGAVHHIAADGWSMGILAGDIGTAYAARRAGRLPGWEPLPVQYGDYALWQREVLGDLGDPQSVISGQLDYWRQALAGAPQELDLPIDRPRPAVSSFTGGEMPFEVDAETHARLVELAQRGRATMFMVMHTALAVVLSRMGAGTDIPIGTATAGRGDAALDGLAGFFINTLVLRTDLSGDPSVTELLARVRETDLAAYAHQDVPFERLVEDLNPTRSLGRHPLFQVSLTMQNLPQGRRPWELAGLDVSGLPAASPAARFDLSATVAERRDEEGAPTGLMGSLLYATDLFDEDTVRLLAGRLVRVSEQVAADPGVRVSEIDVLGEGERSRVVGEWNATERSLSGVSLVELFAARAAACPDAVAVVGARGEEWSYAELGERADRVAGALAARGVGRGDLVGVVMERSVELVAVWLGVLRVGAGFVPVDVGWPVARRGLVLGQVGLVVADGGLGVPGAVAVDELFGGMDSAPEVVVSAEDVAYVMFTSGSTGVPKGVAVSHGAVAALVVDGCWSAAARGRVLMHAPHAFDAAVFEVWVPLVSGGRVVVAPGRLDAMALAGLVKAHGLTAVHVTAGLFGVLAEESPECLSGLAEVLTGGDVVPAGAVAQVKAACPGIEIRHLYGPTEATLCATTYAVVPEAVAPAVLPIGRPRDNTKAFVLDEYLKPVPVGVRGELYLAGTGLARGYTGHPRLTAERFVACPFTSGRMYRTGDLARWTADGELVFAGRADEQVKIRGFRVEPGEIEAVLAAHESVGQVAVVVREDRQGDKRLVAYVVRSGDGESGLTGLREYMAERLPEYMVPAAVMALDTLPVTANGKLDRAALPVPEFAATTSGRGPATPVEEIVAGVFGEVLGLDWVDAEASFFELGGDSLLAMRLIARIRAVLGAELTIGELFAASSAAGVARLVDAATGQTHAALTARPRPEVLPLSFEQQRMWFLNQLEGAGEGAAYNLPLALRMSGELDLAALEAALGDVAERHESLRTIYPASEGVPRQQVLEGAAGRPPLVVVDTTEDEIDDALTAHVGRGFDVSVDLPWRIRLLRTGPTDYVLLIVAHHIAVDGWSMGVLAQDLETAYTARHQARLPGWEPLPVQYADYALWQREVLGDLGDPQSVISGQLDHWRRTLAGAPEELDLPTDRPRPATPTFHGRTLPVEVDAETHARLVELARRGRATMFMVVHAALGVLLSRMGAGTDIPIGTATAGRGDAALDGLAGFFVNTLVLRTDLTADPGFDELLARVRETDLAAYAHQDVPFERLVEDLNPTRSLSRNPLFQITLVLQNLPTSQDRWNLSGLRVGPLEATSQESTAKFDLSLTLAERRDSEGDPAGLVGGLLYATDLFDESTVRLLAGRLVRVLEQVAADPGVRVSEIDVLGESERSRVVGEWNATERSVSGVSLVELFAARVAEAPDVVAVVGADGREWSYGELAERADRVAGALAARGVGRGDLVGVVMERSVELVAVWLGVLRVGAGFVPVDVGWPVARRGLVLGQVGLVVADGGLGVPGAVAVDELFGGSDSAPEVVVSAEDVAYVMFTSGSTGVPKGVAVSHGAVAALVVDGCWSAAARGRVLMHAPHAFDAAVFEVWVPLVSGGRVVVAPGRLDAMALAGLVKAHGLTAVHVTAGLFGVLAEESPECLSGLAEVLTGGDVVPAGAVAQVKAACPGIEIRHLYGPTEATLCATTYAVAPEAVAPAVLPIGRPRDNTKAFVLDEHLNPVPPGVNGELYLTGAGLAHGYLGRPGLSAERFVACPFTSGRMYRTGDLARWTADGELVFAGRADEQVKIRGFRVEPGEIEAVLAAHESVGQVAVVVREDDRQGDKRLVAYVVRSGDGESGLAGLREYMAERLPEYMVPTALVPLDTLPVTANGKLDRAALPAPDFAATTSGRGPATPAEEILCGLFAEVLGLERVGAEDSFFELGGDSLLAMRLIARIRSVLDTDIGIGRLFTEPTVAGVARLLDAREDGTTRAALTARPRPEVLPLSYAQQRMWFLNRLEGVGEGAGYNLPLALRISGDLDIAALEAALGDVADRHESLRTIFPETDGEPRQQVLEGEAGRPPLIVVETTPDELGATLAAQSGRGFELSADLPWRIRLLATGPMEYVLLIVAHHIAVDGWSMGVLARDIGVAYAARRAGDAPGWRPLPVQYADYALWQREVLGDIEDPDSVISGQLDYWRAALADAPQELTLPTDRPRPPASSFRGGTVPLHVDAETHARLVAAAQQGNATMFMVAQAALAVLLARLGAGTDIPIGTAIAGRGDEAMDALAGFFVNTLVLRTDVSADPTFNEVLARVRETDLAAYAHQDVPFERLVDVLSPERSLARNPLFQVMLALQSAAPEKWELPGLEVDTLPSTADPVARFDLSVTLIEHRDGVGAPAGLGGALLFAVDLFDVGTARGLVERLVRVLEAVAADPGVRVSEIDVVGEVERARVVADWNATETVLPGGSIVERVEARVAATPGVVAVRCGDEALSYGELDGLANRLARLLIGAGVGRESRVALCLPRSVDMVVAELAVWKAGGAFVPLDPEYPAERLGFVIADSGAEVVLGTADCLNDVPLGDARAVLLDGADAFSAEPLGTVIAPDQLAYVMYTSGSTGRPKGVAVAHGGVANLAEAMRPVLGMDAGVVALQFASFSFDAAVLDVAVTLAAGGTLAVANAEERKDPQALAEMIGRCGVQVASVVPSLLGVLDPDAVPGVSNWVLGAERLSAELAGRWSVGARVWNTYGPTEATVITTATATPLDAALEEAPPIGRPLPNARVYVLDQFLKPVPVGVTGEVYIAGAGLARGYIGRPDLSAERFVACPFAAPGNRMYRSGDLAKWTADGDLVFAGRVDEQVKVRGFRVEPGEIEAVVAACEGVGQVAVVVRDDGPGDKRLVAYVVPNGELDVAAARAFAADRLPEYMVPAIVVLDALPLTVNGKLDRAALPAPDATVTVAGRGPATPTEEVLCELFAEVLGLDEVSADASFFELGGDSIMSMLLVSRARKAGLVVSARQVFERRTPAELALVAGDAAAPGGLEGSGDPGTGQVPLTPVMHELLDRAGAERIGAVFQSTVVVAPAGTRLATLTAAVQAVADHHDILRARLDTEPEPSLLVPPTVSVAPWVHRIDASAAGGDIERLIAEQSRAAADRLDPRAGVMMQVVWFDLGPDTPGRLLILLNHLVVDGVSWRVLVPDLAEAYTELAAGREVVLEPVPTSFRHWARALRTEATGRPRLAELPAWTELLDGHDPLLTSRPVDPERDLGATVRQLSVKVSTEVTSALLTTVPTAFHAGVDDVLLTGLTAALAEWRRRQGHEDTPGVLLDLEGHGRVPLAEGVDLTRTVGWFTSSYPVRLDVGVVDVMELRSGGAAAGRAIKRIKEQLRAVPGDGLGYGMLRYLNPETAPALTTLPTAQIGFNYLGRFPGRQHQGEQGQRPVEQHAWQTAGDGGRGGGANDRIPVMHALEVMGVVHDLPDGPQLTLIVSWPSELLAESAARSLLDGWAAMLTGLTTHTTDVDADTGIGGHTPSDFPLVDISQSELDEFEATAQQMDEGA</sequence>
<dbReference type="CDD" id="cd12117">
    <property type="entry name" value="A_NRPS_Srf_like"/>
    <property type="match status" value="2"/>
</dbReference>
<accession>A0ABU7PXI4</accession>
<evidence type="ECO:0000256" key="4">
    <source>
        <dbReference type="ARBA" id="ARBA00022737"/>
    </source>
</evidence>
<dbReference type="EMBL" id="JAZBJO010000009">
    <property type="protein sequence ID" value="MEE4593756.1"/>
    <property type="molecule type" value="Genomic_DNA"/>
</dbReference>
<dbReference type="Gene3D" id="1.10.1200.10">
    <property type="entry name" value="ACP-like"/>
    <property type="match status" value="6"/>
</dbReference>
<dbReference type="InterPro" id="IPR025110">
    <property type="entry name" value="AMP-bd_C"/>
</dbReference>
<dbReference type="PANTHER" id="PTHR45527">
    <property type="entry name" value="NONRIBOSOMAL PEPTIDE SYNTHETASE"/>
    <property type="match status" value="1"/>
</dbReference>
<evidence type="ECO:0000256" key="5">
    <source>
        <dbReference type="ARBA" id="ARBA00023194"/>
    </source>
</evidence>
<dbReference type="NCBIfam" id="NF003417">
    <property type="entry name" value="PRK04813.1"/>
    <property type="match status" value="6"/>
</dbReference>
<dbReference type="SMART" id="SM00823">
    <property type="entry name" value="PKS_PP"/>
    <property type="match status" value="6"/>
</dbReference>
<dbReference type="Pfam" id="PF00668">
    <property type="entry name" value="Condensation"/>
    <property type="match status" value="7"/>
</dbReference>
<dbReference type="CDD" id="cd17652">
    <property type="entry name" value="A_NRPS_CmdD_like"/>
    <property type="match status" value="1"/>
</dbReference>
<proteinExistence type="predicted"/>
<dbReference type="Gene3D" id="2.30.38.10">
    <property type="entry name" value="Luciferase, Domain 3"/>
    <property type="match status" value="6"/>
</dbReference>
<feature type="domain" description="Carrier" evidence="6">
    <location>
        <begin position="5195"/>
        <end position="5270"/>
    </location>
</feature>
<feature type="domain" description="Carrier" evidence="6">
    <location>
        <begin position="2051"/>
        <end position="2126"/>
    </location>
</feature>
<dbReference type="Gene3D" id="3.30.559.10">
    <property type="entry name" value="Chloramphenicol acetyltransferase-like domain"/>
    <property type="match status" value="7"/>
</dbReference>
<gene>
    <name evidence="7" type="ORF">V2J94_17990</name>
</gene>
<dbReference type="PROSITE" id="PS50075">
    <property type="entry name" value="CARRIER"/>
    <property type="match status" value="6"/>
</dbReference>
<dbReference type="CDD" id="cd19540">
    <property type="entry name" value="LCL_NRPS-like"/>
    <property type="match status" value="5"/>
</dbReference>
<dbReference type="Proteomes" id="UP001354709">
    <property type="component" value="Unassembled WGS sequence"/>
</dbReference>
<dbReference type="Gene3D" id="3.30.559.30">
    <property type="entry name" value="Nonribosomal peptide synthetase, condensation domain"/>
    <property type="match status" value="7"/>
</dbReference>
<reference evidence="7 8" key="1">
    <citation type="submission" date="2023-11" db="EMBL/GenBank/DDBJ databases">
        <title>30 novel species of actinomycetes from the DSMZ collection.</title>
        <authorList>
            <person name="Nouioui I."/>
        </authorList>
    </citation>
    <scope>NUCLEOTIDE SEQUENCE [LARGE SCALE GENOMIC DNA]</scope>
    <source>
        <strain evidence="7 8">DSM 41524</strain>
    </source>
</reference>
<dbReference type="PROSITE" id="PS00012">
    <property type="entry name" value="PHOSPHOPANTETHEINE"/>
    <property type="match status" value="6"/>
</dbReference>
<evidence type="ECO:0000256" key="3">
    <source>
        <dbReference type="ARBA" id="ARBA00022553"/>
    </source>
</evidence>
<dbReference type="CDD" id="cd05930">
    <property type="entry name" value="A_NRPS"/>
    <property type="match status" value="2"/>
</dbReference>
<dbReference type="RefSeq" id="WP_330809662.1">
    <property type="nucleotide sequence ID" value="NZ_JAZBJO010000009.1"/>
</dbReference>
<protein>
    <submittedName>
        <fullName evidence="7">Non-ribosomal peptide synthase/polyketide synthase</fullName>
    </submittedName>
</protein>
<dbReference type="NCBIfam" id="TIGR01720">
    <property type="entry name" value="NRPS-para261"/>
    <property type="match status" value="1"/>
</dbReference>
<dbReference type="InterPro" id="IPR009081">
    <property type="entry name" value="PP-bd_ACP"/>
</dbReference>
<evidence type="ECO:0000259" key="6">
    <source>
        <dbReference type="PROSITE" id="PS50075"/>
    </source>
</evidence>
<dbReference type="InterPro" id="IPR010071">
    <property type="entry name" value="AA_adenyl_dom"/>
</dbReference>
<keyword evidence="2" id="KW-0596">Phosphopantetheine</keyword>
<dbReference type="InterPro" id="IPR006162">
    <property type="entry name" value="Ppantetheine_attach_site"/>
</dbReference>
<feature type="domain" description="Carrier" evidence="6">
    <location>
        <begin position="3096"/>
        <end position="3171"/>
    </location>
</feature>
<dbReference type="CDD" id="cd19543">
    <property type="entry name" value="DCL_NRPS"/>
    <property type="match status" value="1"/>
</dbReference>
<dbReference type="Gene3D" id="3.40.50.980">
    <property type="match status" value="12"/>
</dbReference>
<evidence type="ECO:0000313" key="7">
    <source>
        <dbReference type="EMBL" id="MEE4593756.1"/>
    </source>
</evidence>
<keyword evidence="8" id="KW-1185">Reference proteome</keyword>
<evidence type="ECO:0000256" key="1">
    <source>
        <dbReference type="ARBA" id="ARBA00001957"/>
    </source>
</evidence>
<comment type="cofactor">
    <cofactor evidence="1">
        <name>pantetheine 4'-phosphate</name>
        <dbReference type="ChEBI" id="CHEBI:47942"/>
    </cofactor>
</comment>
<comment type="caution">
    <text evidence="7">The sequence shown here is derived from an EMBL/GenBank/DDBJ whole genome shotgun (WGS) entry which is preliminary data.</text>
</comment>
<dbReference type="PANTHER" id="PTHR45527:SF1">
    <property type="entry name" value="FATTY ACID SYNTHASE"/>
    <property type="match status" value="1"/>
</dbReference>